<feature type="region of interest" description="Disordered" evidence="1">
    <location>
        <begin position="70"/>
        <end position="101"/>
    </location>
</feature>
<comment type="caution">
    <text evidence="2">The sequence shown here is derived from an EMBL/GenBank/DDBJ whole genome shotgun (WGS) entry which is preliminary data.</text>
</comment>
<proteinExistence type="predicted"/>
<sequence length="101" mass="10689">MVGSTTWRRCPPVRPENPDARAAGPLNREGRTAIAQLEGDCLMVVVEGVEAFPTGGTRAMMLGAFGRFRSLPPRPIQSSSEPASGTQSCSPPSPFPSSHSH</sequence>
<dbReference type="EMBL" id="AAMD01000197">
    <property type="protein sequence ID" value="EAU62889.1"/>
    <property type="molecule type" value="Genomic_DNA"/>
</dbReference>
<feature type="region of interest" description="Disordered" evidence="1">
    <location>
        <begin position="1"/>
        <end position="26"/>
    </location>
</feature>
<dbReference type="Proteomes" id="UP000032702">
    <property type="component" value="Unassembled WGS sequence"/>
</dbReference>
<protein>
    <submittedName>
        <fullName evidence="2">Uncharacterized protein</fullName>
    </submittedName>
</protein>
<accession>Q08QY0</accession>
<evidence type="ECO:0000256" key="1">
    <source>
        <dbReference type="SAM" id="MobiDB-lite"/>
    </source>
</evidence>
<feature type="non-terminal residue" evidence="2">
    <location>
        <position position="101"/>
    </location>
</feature>
<feature type="compositionally biased region" description="Polar residues" evidence="1">
    <location>
        <begin position="76"/>
        <end position="87"/>
    </location>
</feature>
<name>Q08QY0_STIAD</name>
<evidence type="ECO:0000313" key="3">
    <source>
        <dbReference type="Proteomes" id="UP000032702"/>
    </source>
</evidence>
<organism evidence="2 3">
    <name type="scientific">Stigmatella aurantiaca (strain DW4/3-1)</name>
    <dbReference type="NCBI Taxonomy" id="378806"/>
    <lineage>
        <taxon>Bacteria</taxon>
        <taxon>Pseudomonadati</taxon>
        <taxon>Myxococcota</taxon>
        <taxon>Myxococcia</taxon>
        <taxon>Myxococcales</taxon>
        <taxon>Cystobacterineae</taxon>
        <taxon>Archangiaceae</taxon>
        <taxon>Stigmatella</taxon>
    </lineage>
</organism>
<reference evidence="2 3" key="1">
    <citation type="submission" date="2006-04" db="EMBL/GenBank/DDBJ databases">
        <authorList>
            <person name="Nierman W.C."/>
        </authorList>
    </citation>
    <scope>NUCLEOTIDE SEQUENCE [LARGE SCALE GENOMIC DNA]</scope>
    <source>
        <strain evidence="2 3">DW4/3-1</strain>
    </source>
</reference>
<gene>
    <name evidence="2" type="ORF">STIAU_5511</name>
</gene>
<dbReference type="AlphaFoldDB" id="Q08QY0"/>
<evidence type="ECO:0000313" key="2">
    <source>
        <dbReference type="EMBL" id="EAU62889.1"/>
    </source>
</evidence>